<proteinExistence type="inferred from homology"/>
<evidence type="ECO:0000256" key="2">
    <source>
        <dbReference type="ARBA" id="ARBA00009142"/>
    </source>
</evidence>
<dbReference type="PANTHER" id="PTHR43701">
    <property type="entry name" value="MEMBRANE TRANSPORTER PROTEIN MJ0441-RELATED"/>
    <property type="match status" value="1"/>
</dbReference>
<evidence type="ECO:0000256" key="5">
    <source>
        <dbReference type="ARBA" id="ARBA00023136"/>
    </source>
</evidence>
<dbReference type="AlphaFoldDB" id="A0A8J3BTH3"/>
<dbReference type="RefSeq" id="WP_189115492.1">
    <property type="nucleotide sequence ID" value="NZ_BMQC01000016.1"/>
</dbReference>
<dbReference type="GO" id="GO:0005886">
    <property type="term" value="C:plasma membrane"/>
    <property type="evidence" value="ECO:0007669"/>
    <property type="project" value="UniProtKB-SubCell"/>
</dbReference>
<dbReference type="Proteomes" id="UP000662200">
    <property type="component" value="Unassembled WGS sequence"/>
</dbReference>
<reference evidence="7" key="2">
    <citation type="submission" date="2020-09" db="EMBL/GenBank/DDBJ databases">
        <authorList>
            <person name="Sun Q."/>
            <person name="Ohkuma M."/>
        </authorList>
    </citation>
    <scope>NUCLEOTIDE SEQUENCE</scope>
    <source>
        <strain evidence="7">JCM 3091</strain>
    </source>
</reference>
<reference evidence="7" key="1">
    <citation type="journal article" date="2014" name="Int. J. Syst. Evol. Microbiol.">
        <title>Complete genome sequence of Corynebacterium casei LMG S-19264T (=DSM 44701T), isolated from a smear-ripened cheese.</title>
        <authorList>
            <consortium name="US DOE Joint Genome Institute (JGI-PGF)"/>
            <person name="Walter F."/>
            <person name="Albersmeier A."/>
            <person name="Kalinowski J."/>
            <person name="Ruckert C."/>
        </authorList>
    </citation>
    <scope>NUCLEOTIDE SEQUENCE</scope>
    <source>
        <strain evidence="7">JCM 3091</strain>
    </source>
</reference>
<dbReference type="EMBL" id="BMQC01000016">
    <property type="protein sequence ID" value="GGK39867.1"/>
    <property type="molecule type" value="Genomic_DNA"/>
</dbReference>
<keyword evidence="4 6" id="KW-1133">Transmembrane helix</keyword>
<keyword evidence="6" id="KW-1003">Cell membrane</keyword>
<comment type="subcellular location">
    <subcellularLocation>
        <location evidence="6">Cell membrane</location>
        <topology evidence="6">Multi-pass membrane protein</topology>
    </subcellularLocation>
    <subcellularLocation>
        <location evidence="1">Membrane</location>
        <topology evidence="1">Multi-pass membrane protein</topology>
    </subcellularLocation>
</comment>
<feature type="transmembrane region" description="Helical" evidence="6">
    <location>
        <begin position="231"/>
        <end position="249"/>
    </location>
</feature>
<feature type="transmembrane region" description="Helical" evidence="6">
    <location>
        <begin position="137"/>
        <end position="165"/>
    </location>
</feature>
<keyword evidence="3 6" id="KW-0812">Transmembrane</keyword>
<accession>A0A8J3BTH3</accession>
<feature type="transmembrane region" description="Helical" evidence="6">
    <location>
        <begin position="201"/>
        <end position="219"/>
    </location>
</feature>
<evidence type="ECO:0000256" key="6">
    <source>
        <dbReference type="RuleBase" id="RU363041"/>
    </source>
</evidence>
<dbReference type="PANTHER" id="PTHR43701:SF2">
    <property type="entry name" value="MEMBRANE TRANSPORTER PROTEIN YJNA-RELATED"/>
    <property type="match status" value="1"/>
</dbReference>
<keyword evidence="5 6" id="KW-0472">Membrane</keyword>
<protein>
    <recommendedName>
        <fullName evidence="6">Probable membrane transporter protein</fullName>
    </recommendedName>
</protein>
<organism evidence="7 8">
    <name type="scientific">Pilimelia terevasa</name>
    <dbReference type="NCBI Taxonomy" id="53372"/>
    <lineage>
        <taxon>Bacteria</taxon>
        <taxon>Bacillati</taxon>
        <taxon>Actinomycetota</taxon>
        <taxon>Actinomycetes</taxon>
        <taxon>Micromonosporales</taxon>
        <taxon>Micromonosporaceae</taxon>
        <taxon>Pilimelia</taxon>
    </lineage>
</organism>
<evidence type="ECO:0000313" key="7">
    <source>
        <dbReference type="EMBL" id="GGK39867.1"/>
    </source>
</evidence>
<gene>
    <name evidence="7" type="ORF">GCM10010124_35650</name>
</gene>
<feature type="transmembrane region" description="Helical" evidence="6">
    <location>
        <begin position="41"/>
        <end position="61"/>
    </location>
</feature>
<evidence type="ECO:0000256" key="3">
    <source>
        <dbReference type="ARBA" id="ARBA00022692"/>
    </source>
</evidence>
<dbReference type="InterPro" id="IPR002781">
    <property type="entry name" value="TM_pro_TauE-like"/>
</dbReference>
<comment type="similarity">
    <text evidence="2 6">Belongs to the 4-toluene sulfonate uptake permease (TSUP) (TC 2.A.102) family.</text>
</comment>
<evidence type="ECO:0000256" key="1">
    <source>
        <dbReference type="ARBA" id="ARBA00004141"/>
    </source>
</evidence>
<evidence type="ECO:0000256" key="4">
    <source>
        <dbReference type="ARBA" id="ARBA00022989"/>
    </source>
</evidence>
<dbReference type="InterPro" id="IPR051598">
    <property type="entry name" value="TSUP/Inactive_protease-like"/>
</dbReference>
<sequence length="250" mass="24393">MSDVLAVALGVLIGALLGGLGGGGAVLTVPTLFFLAGQSPHAAATGSLVVVGVSASAALVVQGRAGRVCWRTGGLTAASGIGTAAAGAALSPLLPARVELLSLALVMTVCGVLLLLRGRYGEGGGRPVPHAGRRTALVGGTVGLLTGLLGVGGGFLVVPALVLALRMPVRTATGTAVLVTAVNCAAALPCRLPAEDLDWRTVVPLTGAALAGALLGSRLSGRIPARTLSRAFATVVLAVATLTAVHTLAT</sequence>
<feature type="transmembrane region" description="Helical" evidence="6">
    <location>
        <begin position="100"/>
        <end position="116"/>
    </location>
</feature>
<dbReference type="Pfam" id="PF01925">
    <property type="entry name" value="TauE"/>
    <property type="match status" value="1"/>
</dbReference>
<feature type="transmembrane region" description="Helical" evidence="6">
    <location>
        <begin position="73"/>
        <end position="94"/>
    </location>
</feature>
<keyword evidence="8" id="KW-1185">Reference proteome</keyword>
<name>A0A8J3BTH3_9ACTN</name>
<evidence type="ECO:0000313" key="8">
    <source>
        <dbReference type="Proteomes" id="UP000662200"/>
    </source>
</evidence>
<comment type="caution">
    <text evidence="7">The sequence shown here is derived from an EMBL/GenBank/DDBJ whole genome shotgun (WGS) entry which is preliminary data.</text>
</comment>